<evidence type="ECO:0000313" key="3">
    <source>
        <dbReference type="EMBL" id="OBA28592.1"/>
    </source>
</evidence>
<dbReference type="GO" id="GO:0007264">
    <property type="term" value="P:small GTPase-mediated signal transduction"/>
    <property type="evidence" value="ECO:0007669"/>
    <property type="project" value="InterPro"/>
</dbReference>
<dbReference type="InterPro" id="IPR036188">
    <property type="entry name" value="FAD/NAD-bd_sf"/>
</dbReference>
<dbReference type="PANTHER" id="PTHR11787:SF8">
    <property type="entry name" value="RAB GDP DISSOCIATION INHIBITOR"/>
    <property type="match status" value="1"/>
</dbReference>
<dbReference type="Pfam" id="PF00996">
    <property type="entry name" value="GDI"/>
    <property type="match status" value="1"/>
</dbReference>
<dbReference type="SUPFAM" id="SSF54373">
    <property type="entry name" value="FAD-linked reductases, C-terminal domain"/>
    <property type="match status" value="1"/>
</dbReference>
<gene>
    <name evidence="3" type="ORF">HANVADRAFT_51473</name>
</gene>
<dbReference type="InterPro" id="IPR000806">
    <property type="entry name" value="RabGDI"/>
</dbReference>
<dbReference type="PRINTS" id="PR00892">
    <property type="entry name" value="RABGDI"/>
</dbReference>
<dbReference type="Proteomes" id="UP000092321">
    <property type="component" value="Unassembled WGS sequence"/>
</dbReference>
<dbReference type="GO" id="GO:0005093">
    <property type="term" value="F:Rab GDP-dissociation inhibitor activity"/>
    <property type="evidence" value="ECO:0007669"/>
    <property type="project" value="InterPro"/>
</dbReference>
<comment type="similarity">
    <text evidence="1 2">Belongs to the Rab GDI family.</text>
</comment>
<protein>
    <recommendedName>
        <fullName evidence="2">Rab GDP dissociation inhibitor</fullName>
    </recommendedName>
</protein>
<dbReference type="InterPro" id="IPR018203">
    <property type="entry name" value="GDP_dissociation_inhibitor"/>
</dbReference>
<dbReference type="Gene3D" id="3.50.50.60">
    <property type="entry name" value="FAD/NAD(P)-binding domain"/>
    <property type="match status" value="1"/>
</dbReference>
<dbReference type="GO" id="GO:0016192">
    <property type="term" value="P:vesicle-mediated transport"/>
    <property type="evidence" value="ECO:0007669"/>
    <property type="project" value="TreeGrafter"/>
</dbReference>
<comment type="caution">
    <text evidence="3">The sequence shown here is derived from an EMBL/GenBank/DDBJ whole genome shotgun (WGS) entry which is preliminary data.</text>
</comment>
<dbReference type="GO" id="GO:0015031">
    <property type="term" value="P:protein transport"/>
    <property type="evidence" value="ECO:0007669"/>
    <property type="project" value="InterPro"/>
</dbReference>
<dbReference type="GO" id="GO:0005737">
    <property type="term" value="C:cytoplasm"/>
    <property type="evidence" value="ECO:0007669"/>
    <property type="project" value="TreeGrafter"/>
</dbReference>
<dbReference type="PANTHER" id="PTHR11787">
    <property type="entry name" value="RAB GDP-DISSOCIATION INHIBITOR"/>
    <property type="match status" value="1"/>
</dbReference>
<dbReference type="OrthoDB" id="9446342at2759"/>
<dbReference type="Gene3D" id="1.10.405.10">
    <property type="entry name" value="Guanine Nucleotide Dissociation Inhibitor, domain 1"/>
    <property type="match status" value="1"/>
</dbReference>
<dbReference type="PRINTS" id="PR00891">
    <property type="entry name" value="RABGDIREP"/>
</dbReference>
<dbReference type="SUPFAM" id="SSF51905">
    <property type="entry name" value="FAD/NAD(P)-binding domain"/>
    <property type="match status" value="2"/>
</dbReference>
<evidence type="ECO:0000256" key="1">
    <source>
        <dbReference type="ARBA" id="ARBA00005593"/>
    </source>
</evidence>
<accession>A0A1B7TIK7</accession>
<dbReference type="Gene3D" id="3.30.519.10">
    <property type="entry name" value="Guanine Nucleotide Dissociation Inhibitor, domain 2"/>
    <property type="match status" value="1"/>
</dbReference>
<name>A0A1B7TIK7_9ASCO</name>
<reference evidence="4" key="1">
    <citation type="journal article" date="2016" name="Proc. Natl. Acad. Sci. U.S.A.">
        <title>Comparative genomics of biotechnologically important yeasts.</title>
        <authorList>
            <person name="Riley R."/>
            <person name="Haridas S."/>
            <person name="Wolfe K.H."/>
            <person name="Lopes M.R."/>
            <person name="Hittinger C.T."/>
            <person name="Goeker M."/>
            <person name="Salamov A.A."/>
            <person name="Wisecaver J.H."/>
            <person name="Long T.M."/>
            <person name="Calvey C.H."/>
            <person name="Aerts A.L."/>
            <person name="Barry K.W."/>
            <person name="Choi C."/>
            <person name="Clum A."/>
            <person name="Coughlan A.Y."/>
            <person name="Deshpande S."/>
            <person name="Douglass A.P."/>
            <person name="Hanson S.J."/>
            <person name="Klenk H.-P."/>
            <person name="LaButti K.M."/>
            <person name="Lapidus A."/>
            <person name="Lindquist E.A."/>
            <person name="Lipzen A.M."/>
            <person name="Meier-Kolthoff J.P."/>
            <person name="Ohm R.A."/>
            <person name="Otillar R.P."/>
            <person name="Pangilinan J.L."/>
            <person name="Peng Y."/>
            <person name="Rokas A."/>
            <person name="Rosa C.A."/>
            <person name="Scheuner C."/>
            <person name="Sibirny A.A."/>
            <person name="Slot J.C."/>
            <person name="Stielow J.B."/>
            <person name="Sun H."/>
            <person name="Kurtzman C.P."/>
            <person name="Blackwell M."/>
            <person name="Grigoriev I.V."/>
            <person name="Jeffries T.W."/>
        </authorList>
    </citation>
    <scope>NUCLEOTIDE SEQUENCE [LARGE SCALE GENOMIC DNA]</scope>
    <source>
        <strain evidence="4">NRRL Y-1626</strain>
    </source>
</reference>
<keyword evidence="4" id="KW-1185">Reference proteome</keyword>
<dbReference type="AlphaFoldDB" id="A0A1B7TIK7"/>
<dbReference type="EMBL" id="LXPE01000003">
    <property type="protein sequence ID" value="OBA28592.1"/>
    <property type="molecule type" value="Genomic_DNA"/>
</dbReference>
<proteinExistence type="inferred from homology"/>
<sequence length="446" mass="50879">MDSLDGEEFDVIILGTGITECILSGILSSTKHKKILHIDRQNYYGGDTASINLKQLFEKYNKPTEGLENSKFGRYRDWNVDLIPKLLMSNGELINILISTKVTEYLEFKQISGSYVYHKNGKIYKIPSTEYEAVTSSLLGLFEKNRVKNFLQWVSQYRFEDPKTHQGINWEKNTMEEVYYKFGLGNSSQDFIGHAMALYPTDDYVKQPCKECIERVILYSQSVAKFGPGKSPYLYPLYGLGELPQAFARLSALYGGIYMLNTPISDIKFNEEGKFESLTIPQGTVKAPMVIADPSYFPEKVESTGKKYIRCICLLNHKVSSTDQKDSLQIILPQNQINRKNDIYIAVLGAEHFVTPKGWNLAIVSTILEKDNNDNPLNEIEPALKLLGDIEEKFFEVKEILKPKEDGKKDNVFISKSYDAMSHFESMTEDVKDIYKRVTGEDLVIE</sequence>
<evidence type="ECO:0000256" key="2">
    <source>
        <dbReference type="RuleBase" id="RU363124"/>
    </source>
</evidence>
<dbReference type="FunFam" id="1.10.405.10:FF:000001">
    <property type="entry name" value="Rab GDP dissociation inhibitor"/>
    <property type="match status" value="1"/>
</dbReference>
<organism evidence="3 4">
    <name type="scientific">Hanseniaspora valbyensis NRRL Y-1626</name>
    <dbReference type="NCBI Taxonomy" id="766949"/>
    <lineage>
        <taxon>Eukaryota</taxon>
        <taxon>Fungi</taxon>
        <taxon>Dikarya</taxon>
        <taxon>Ascomycota</taxon>
        <taxon>Saccharomycotina</taxon>
        <taxon>Saccharomycetes</taxon>
        <taxon>Saccharomycodales</taxon>
        <taxon>Saccharomycodaceae</taxon>
        <taxon>Hanseniaspora</taxon>
    </lineage>
</organism>
<evidence type="ECO:0000313" key="4">
    <source>
        <dbReference type="Proteomes" id="UP000092321"/>
    </source>
</evidence>